<keyword evidence="2" id="KW-0812">Transmembrane</keyword>
<evidence type="ECO:0000256" key="1">
    <source>
        <dbReference type="SAM" id="MobiDB-lite"/>
    </source>
</evidence>
<keyword evidence="2" id="KW-0472">Membrane</keyword>
<proteinExistence type="predicted"/>
<name>A0A7K1TIH0_9BACT</name>
<gene>
    <name evidence="3" type="ORF">GO988_17730</name>
</gene>
<evidence type="ECO:0000313" key="4">
    <source>
        <dbReference type="Proteomes" id="UP000441336"/>
    </source>
</evidence>
<feature type="transmembrane region" description="Helical" evidence="2">
    <location>
        <begin position="15"/>
        <end position="34"/>
    </location>
</feature>
<accession>A0A7K1TIH0</accession>
<evidence type="ECO:0000313" key="3">
    <source>
        <dbReference type="EMBL" id="MVN78172.1"/>
    </source>
</evidence>
<dbReference type="Proteomes" id="UP000441336">
    <property type="component" value="Unassembled WGS sequence"/>
</dbReference>
<feature type="region of interest" description="Disordered" evidence="1">
    <location>
        <begin position="50"/>
        <end position="69"/>
    </location>
</feature>
<comment type="caution">
    <text evidence="3">The sequence shown here is derived from an EMBL/GenBank/DDBJ whole genome shotgun (WGS) entry which is preliminary data.</text>
</comment>
<evidence type="ECO:0000256" key="2">
    <source>
        <dbReference type="SAM" id="Phobius"/>
    </source>
</evidence>
<protein>
    <submittedName>
        <fullName evidence="3">Uncharacterized protein</fullName>
    </submittedName>
</protein>
<sequence>MLDLLRLYWAAMRSWPVYTGLAVLGLGLFIWASFASYRLLGDDNESAETELAGPGRAGGHGGAAHFYHK</sequence>
<keyword evidence="2" id="KW-1133">Transmembrane helix</keyword>
<dbReference type="RefSeq" id="WP_157567982.1">
    <property type="nucleotide sequence ID" value="NZ_WQKZ01000004.1"/>
</dbReference>
<keyword evidence="4" id="KW-1185">Reference proteome</keyword>
<dbReference type="EMBL" id="WQKZ01000004">
    <property type="protein sequence ID" value="MVN78172.1"/>
    <property type="molecule type" value="Genomic_DNA"/>
</dbReference>
<dbReference type="AlphaFoldDB" id="A0A7K1TIH0"/>
<organism evidence="3 4">
    <name type="scientific">Hymenobacter ginkgonis</name>
    <dbReference type="NCBI Taxonomy" id="2682976"/>
    <lineage>
        <taxon>Bacteria</taxon>
        <taxon>Pseudomonadati</taxon>
        <taxon>Bacteroidota</taxon>
        <taxon>Cytophagia</taxon>
        <taxon>Cytophagales</taxon>
        <taxon>Hymenobacteraceae</taxon>
        <taxon>Hymenobacter</taxon>
    </lineage>
</organism>
<reference evidence="3 4" key="1">
    <citation type="submission" date="2019-12" db="EMBL/GenBank/DDBJ databases">
        <title>Hymenobacter sp. HMF4947 Genome sequencing and assembly.</title>
        <authorList>
            <person name="Kang H."/>
            <person name="Cha I."/>
            <person name="Kim H."/>
            <person name="Joh K."/>
        </authorList>
    </citation>
    <scope>NUCLEOTIDE SEQUENCE [LARGE SCALE GENOMIC DNA]</scope>
    <source>
        <strain evidence="3 4">HMF4947</strain>
    </source>
</reference>